<feature type="domain" description="BTB" evidence="4">
    <location>
        <begin position="604"/>
        <end position="675"/>
    </location>
</feature>
<reference evidence="5 6" key="1">
    <citation type="submission" date="2015-12" db="EMBL/GenBank/DDBJ databases">
        <title>The genome of Folsomia candida.</title>
        <authorList>
            <person name="Faddeeva A."/>
            <person name="Derks M.F."/>
            <person name="Anvar Y."/>
            <person name="Smit S."/>
            <person name="Van Straalen N."/>
            <person name="Roelofs D."/>
        </authorList>
    </citation>
    <scope>NUCLEOTIDE SEQUENCE [LARGE SCALE GENOMIC DNA]</scope>
    <source>
        <strain evidence="5 6">VU population</strain>
        <tissue evidence="5">Whole body</tissue>
    </source>
</reference>
<dbReference type="InterPro" id="IPR011333">
    <property type="entry name" value="SKP1/BTB/POZ_sf"/>
</dbReference>
<dbReference type="SUPFAM" id="SSF50985">
    <property type="entry name" value="RCC1/BLIP-II"/>
    <property type="match status" value="1"/>
</dbReference>
<evidence type="ECO:0000256" key="1">
    <source>
        <dbReference type="ARBA" id="ARBA00022737"/>
    </source>
</evidence>
<feature type="region of interest" description="Disordered" evidence="3">
    <location>
        <begin position="216"/>
        <end position="237"/>
    </location>
</feature>
<dbReference type="PROSITE" id="PS50012">
    <property type="entry name" value="RCC1_3"/>
    <property type="match status" value="5"/>
</dbReference>
<dbReference type="AlphaFoldDB" id="A0A226E1Q8"/>
<dbReference type="SMART" id="SM00225">
    <property type="entry name" value="BTB"/>
    <property type="match status" value="1"/>
</dbReference>
<dbReference type="Pfam" id="PF00415">
    <property type="entry name" value="RCC1"/>
    <property type="match status" value="1"/>
</dbReference>
<dbReference type="InterPro" id="IPR000408">
    <property type="entry name" value="Reg_chr_condens"/>
</dbReference>
<organism evidence="5 6">
    <name type="scientific">Folsomia candida</name>
    <name type="common">Springtail</name>
    <dbReference type="NCBI Taxonomy" id="158441"/>
    <lineage>
        <taxon>Eukaryota</taxon>
        <taxon>Metazoa</taxon>
        <taxon>Ecdysozoa</taxon>
        <taxon>Arthropoda</taxon>
        <taxon>Hexapoda</taxon>
        <taxon>Collembola</taxon>
        <taxon>Entomobryomorpha</taxon>
        <taxon>Isotomoidea</taxon>
        <taxon>Isotomidae</taxon>
        <taxon>Proisotominae</taxon>
        <taxon>Folsomia</taxon>
    </lineage>
</organism>
<comment type="caution">
    <text evidence="5">The sequence shown here is derived from an EMBL/GenBank/DDBJ whole genome shotgun (WGS) entry which is preliminary data.</text>
</comment>
<dbReference type="PANTHER" id="PTHR22872:SF10">
    <property type="entry name" value="ULTRAVIOLET-B RECEPTOR UVR8"/>
    <property type="match status" value="1"/>
</dbReference>
<dbReference type="InterPro" id="IPR058923">
    <property type="entry name" value="RCC1-like_dom"/>
</dbReference>
<dbReference type="PROSITE" id="PS50097">
    <property type="entry name" value="BTB"/>
    <property type="match status" value="1"/>
</dbReference>
<dbReference type="PRINTS" id="PR00633">
    <property type="entry name" value="RCCNDNSATION"/>
</dbReference>
<dbReference type="Gene3D" id="3.30.710.10">
    <property type="entry name" value="Potassium Channel Kv1.1, Chain A"/>
    <property type="match status" value="1"/>
</dbReference>
<dbReference type="OMA" id="VYMWGQV"/>
<dbReference type="PROSITE" id="PS00626">
    <property type="entry name" value="RCC1_2"/>
    <property type="match status" value="1"/>
</dbReference>
<evidence type="ECO:0000256" key="3">
    <source>
        <dbReference type="SAM" id="MobiDB-lite"/>
    </source>
</evidence>
<feature type="repeat" description="RCC1" evidence="2">
    <location>
        <begin position="264"/>
        <end position="316"/>
    </location>
</feature>
<feature type="repeat" description="RCC1" evidence="2">
    <location>
        <begin position="487"/>
        <end position="537"/>
    </location>
</feature>
<name>A0A226E1Q8_FOLCA</name>
<keyword evidence="1" id="KW-0677">Repeat</keyword>
<dbReference type="OrthoDB" id="5981550at2759"/>
<evidence type="ECO:0000259" key="4">
    <source>
        <dbReference type="PROSITE" id="PS50097"/>
    </source>
</evidence>
<gene>
    <name evidence="5" type="ORF">Fcan01_13892</name>
</gene>
<feature type="repeat" description="RCC1" evidence="2">
    <location>
        <begin position="317"/>
        <end position="382"/>
    </location>
</feature>
<dbReference type="Pfam" id="PF00651">
    <property type="entry name" value="BTB"/>
    <property type="match status" value="1"/>
</dbReference>
<feature type="repeat" description="RCC1" evidence="2">
    <location>
        <begin position="383"/>
        <end position="435"/>
    </location>
</feature>
<evidence type="ECO:0000313" key="6">
    <source>
        <dbReference type="Proteomes" id="UP000198287"/>
    </source>
</evidence>
<proteinExistence type="predicted"/>
<dbReference type="SUPFAM" id="SSF54695">
    <property type="entry name" value="POZ domain"/>
    <property type="match status" value="1"/>
</dbReference>
<accession>A0A226E1Q8</accession>
<dbReference type="InterPro" id="IPR051625">
    <property type="entry name" value="Signaling_Regulatory_Domain"/>
</dbReference>
<dbReference type="EMBL" id="LNIX01000007">
    <property type="protein sequence ID" value="OXA51685.1"/>
    <property type="molecule type" value="Genomic_DNA"/>
</dbReference>
<dbReference type="InterPro" id="IPR000210">
    <property type="entry name" value="BTB/POZ_dom"/>
</dbReference>
<dbReference type="PANTHER" id="PTHR22872">
    <property type="entry name" value="BTK-BINDING PROTEIN-RELATED"/>
    <property type="match status" value="1"/>
</dbReference>
<sequence length="769" mass="83828">MEILLKKLLPNKIIPYYVLIVPLLIGTHPTSVSAITRQQVTFYSEPNKGGTEHIITESTTNIPPQIANSQSFCVNFGLWKVTFDISSPTTPSSVTHYGGTLGTEFCRNRSPGDNLWTFSGWELVGEGDLEQSSLTLFDKGNYMGEPQFVDVSQDEASFPTALSVNSYFLTGTSNWAVWNETNYEGTVTCWPTVTRGSYGAKGVQLLNPTARVGSVRRGCDGDTSTTTRSPGGETGSAGRNFMGWKSFIKLGNLGHEAILCMKNDDVYSLGSNSSGCLGVESITSSLTPMKVDYLCQKNIIGFSYGAGPHVVAFTKDGGLYAWGDDQIMITLCLVKFLTWGGGLGLGTSCQTVVPTLVSSGLLGKKIIDVSCGSHHSIALTSEGEVFAFGQNNSGQIGCGSTANQPTPRRVSAVIGNVKIVKIACGQTSTFAVSDTGEVYAWGFNGNGNLGLGNTVNQYNPTKVILPNIFITKVVCGTAHTLALSDDGVLYSWGANSYGQLGAGHKSNMTSPLRVANEVGRIIDIAAIHYGHISACQTHTKIYMWGQCRGQSITSPVETLFTSLHDVFACYSTPPVTYLPIEAKQTDEPSIIDALRLSFDDPKTCDVQFSVEGKLIHAHKAILKIRSDHFRCMFNGKWKETEESPETVINVEPTVRFSVFRAFLQYLYTDKIDLPAEEAVDLLKLANYYCEVKLRNQCEVLIKQSITIDNAARLYASAILYNAKELEEFSFQYMLYHLTAVVQSESFQELDGETIKNLMIVLADNGAFKY</sequence>
<dbReference type="Gene3D" id="1.25.40.420">
    <property type="match status" value="1"/>
</dbReference>
<evidence type="ECO:0000313" key="5">
    <source>
        <dbReference type="EMBL" id="OXA51685.1"/>
    </source>
</evidence>
<keyword evidence="6" id="KW-1185">Reference proteome</keyword>
<evidence type="ECO:0000256" key="2">
    <source>
        <dbReference type="PROSITE-ProRule" id="PRU00235"/>
    </source>
</evidence>
<dbReference type="CDD" id="cd18298">
    <property type="entry name" value="BTB_POZ_RCBTB1_2"/>
    <property type="match status" value="1"/>
</dbReference>
<dbReference type="Proteomes" id="UP000198287">
    <property type="component" value="Unassembled WGS sequence"/>
</dbReference>
<dbReference type="InterPro" id="IPR009091">
    <property type="entry name" value="RCC1/BLIP-II"/>
</dbReference>
<dbReference type="CDD" id="cd18498">
    <property type="entry name" value="BACK_RCBTB1_2"/>
    <property type="match status" value="1"/>
</dbReference>
<dbReference type="Pfam" id="PF25390">
    <property type="entry name" value="WD40_RLD"/>
    <property type="match status" value="1"/>
</dbReference>
<protein>
    <submittedName>
        <fullName evidence="5">RCC1 and BTB domain-containing protein 1</fullName>
    </submittedName>
</protein>
<feature type="repeat" description="RCC1" evidence="2">
    <location>
        <begin position="436"/>
        <end position="486"/>
    </location>
</feature>
<dbReference type="Gene3D" id="2.130.10.30">
    <property type="entry name" value="Regulator of chromosome condensation 1/beta-lactamase-inhibitor protein II"/>
    <property type="match status" value="2"/>
</dbReference>